<gene>
    <name evidence="2" type="ordered locus">Tresu_0284</name>
</gene>
<reference evidence="2 3" key="1">
    <citation type="journal article" date="2011" name="Stand. Genomic Sci.">
        <title>Complete genome sequence of Treponema succinifaciens type strain (6091).</title>
        <authorList>
            <person name="Han C."/>
            <person name="Gronow S."/>
            <person name="Teshima H."/>
            <person name="Lapidus A."/>
            <person name="Nolan M."/>
            <person name="Lucas S."/>
            <person name="Hammon N."/>
            <person name="Deshpande S."/>
            <person name="Cheng J.F."/>
            <person name="Zeytun A."/>
            <person name="Tapia R."/>
            <person name="Goodwin L."/>
            <person name="Pitluck S."/>
            <person name="Liolios K."/>
            <person name="Pagani I."/>
            <person name="Ivanova N."/>
            <person name="Mavromatis K."/>
            <person name="Mikhailova N."/>
            <person name="Huntemann M."/>
            <person name="Pati A."/>
            <person name="Chen A."/>
            <person name="Palaniappan K."/>
            <person name="Land M."/>
            <person name="Hauser L."/>
            <person name="Brambilla E.M."/>
            <person name="Rohde M."/>
            <person name="Goker M."/>
            <person name="Woyke T."/>
            <person name="Bristow J."/>
            <person name="Eisen J.A."/>
            <person name="Markowitz V."/>
            <person name="Hugenholtz P."/>
            <person name="Kyrpides N.C."/>
            <person name="Klenk H.P."/>
            <person name="Detter J.C."/>
        </authorList>
    </citation>
    <scope>NUCLEOTIDE SEQUENCE [LARGE SCALE GENOMIC DNA]</scope>
    <source>
        <strain evidence="3">ATCC 33096 / DSM 2489 / 6091</strain>
    </source>
</reference>
<dbReference type="RefSeq" id="WP_013700552.1">
    <property type="nucleotide sequence ID" value="NC_015385.1"/>
</dbReference>
<dbReference type="STRING" id="869209.Tresu_0284"/>
<evidence type="ECO:0000313" key="2">
    <source>
        <dbReference type="EMBL" id="AEB13243.1"/>
    </source>
</evidence>
<proteinExistence type="predicted"/>
<evidence type="ECO:0000256" key="1">
    <source>
        <dbReference type="SAM" id="Phobius"/>
    </source>
</evidence>
<reference evidence="3" key="2">
    <citation type="submission" date="2011-04" db="EMBL/GenBank/DDBJ databases">
        <title>The complete genome of chromosome of Treponema succinifaciens DSM 2489.</title>
        <authorList>
            <person name="Lucas S."/>
            <person name="Copeland A."/>
            <person name="Lapidus A."/>
            <person name="Bruce D."/>
            <person name="Goodwin L."/>
            <person name="Pitluck S."/>
            <person name="Peters L."/>
            <person name="Kyrpides N."/>
            <person name="Mavromatis K."/>
            <person name="Ivanova N."/>
            <person name="Ovchinnikova G."/>
            <person name="Teshima H."/>
            <person name="Detter J.C."/>
            <person name="Tapia R."/>
            <person name="Han C."/>
            <person name="Land M."/>
            <person name="Hauser L."/>
            <person name="Markowitz V."/>
            <person name="Cheng J.-F."/>
            <person name="Hugenholtz P."/>
            <person name="Woyke T."/>
            <person name="Wu D."/>
            <person name="Gronow S."/>
            <person name="Wellnitz S."/>
            <person name="Brambilla E."/>
            <person name="Klenk H.-P."/>
            <person name="Eisen J.A."/>
        </authorList>
    </citation>
    <scope>NUCLEOTIDE SEQUENCE [LARGE SCALE GENOMIC DNA]</scope>
    <source>
        <strain evidence="3">ATCC 33096 / DSM 2489 / 6091</strain>
    </source>
</reference>
<dbReference type="KEGG" id="tsu:Tresu_0284"/>
<keyword evidence="3" id="KW-1185">Reference proteome</keyword>
<evidence type="ECO:0000313" key="3">
    <source>
        <dbReference type="Proteomes" id="UP000006852"/>
    </source>
</evidence>
<organism evidence="2 3">
    <name type="scientific">Treponema succinifaciens (strain ATCC 33096 / DSM 2489 / 6091)</name>
    <dbReference type="NCBI Taxonomy" id="869209"/>
    <lineage>
        <taxon>Bacteria</taxon>
        <taxon>Pseudomonadati</taxon>
        <taxon>Spirochaetota</taxon>
        <taxon>Spirochaetia</taxon>
        <taxon>Spirochaetales</taxon>
        <taxon>Treponemataceae</taxon>
        <taxon>Treponema</taxon>
    </lineage>
</organism>
<keyword evidence="1" id="KW-0812">Transmembrane</keyword>
<sequence>MKIKKKYLFVFGIIVIYFLLPHVEISANTDSIIEYGYVLEFIDGYNQEGEPTVKQMLEYLKGGKSFYNMGKRNVKFLFPLFCLKDISCISIGGKITNIRYSEKISKKFLEQQAKEEDINLCTLTKEPLIIYSKDLYFFRIYADFSNDANFENVYIKKYPWSKKKLLRSKQ</sequence>
<keyword evidence="1" id="KW-0472">Membrane</keyword>
<keyword evidence="1" id="KW-1133">Transmembrane helix</keyword>
<dbReference type="HOGENOM" id="CLU_1569978_0_0_12"/>
<accession>F2NUF0</accession>
<name>F2NUF0_TRES6</name>
<protein>
    <submittedName>
        <fullName evidence="2">Uncharacterized protein</fullName>
    </submittedName>
</protein>
<dbReference type="EMBL" id="CP002631">
    <property type="protein sequence ID" value="AEB13243.1"/>
    <property type="molecule type" value="Genomic_DNA"/>
</dbReference>
<feature type="transmembrane region" description="Helical" evidence="1">
    <location>
        <begin position="7"/>
        <end position="23"/>
    </location>
</feature>
<dbReference type="Proteomes" id="UP000006852">
    <property type="component" value="Chromosome"/>
</dbReference>
<dbReference type="AlphaFoldDB" id="F2NUF0"/>
<dbReference type="GeneID" id="302997509"/>